<reference evidence="3 4" key="1">
    <citation type="journal article" date="2016" name="Nat. Commun.">
        <title>Thousands of microbial genomes shed light on interconnected biogeochemical processes in an aquifer system.</title>
        <authorList>
            <person name="Anantharaman K."/>
            <person name="Brown C.T."/>
            <person name="Hug L.A."/>
            <person name="Sharon I."/>
            <person name="Castelle C.J."/>
            <person name="Probst A.J."/>
            <person name="Thomas B.C."/>
            <person name="Singh A."/>
            <person name="Wilkins M.J."/>
            <person name="Karaoz U."/>
            <person name="Brodie E.L."/>
            <person name="Williams K.H."/>
            <person name="Hubbard S.S."/>
            <person name="Banfield J.F."/>
        </authorList>
    </citation>
    <scope>NUCLEOTIDE SEQUENCE [LARGE SCALE GENOMIC DNA]</scope>
</reference>
<dbReference type="InterPro" id="IPR013785">
    <property type="entry name" value="Aldolase_TIM"/>
</dbReference>
<dbReference type="PANTHER" id="PTHR35273:SF2">
    <property type="entry name" value="ALPHA-GALACTOSIDASE"/>
    <property type="match status" value="1"/>
</dbReference>
<organism evidence="3 4">
    <name type="scientific">Candidatus Magasanikbacteria bacterium RIFCSPHIGHO2_02_FULL_41_13</name>
    <dbReference type="NCBI Taxonomy" id="1798676"/>
    <lineage>
        <taxon>Bacteria</taxon>
        <taxon>Candidatus Magasanikiibacteriota</taxon>
    </lineage>
</organism>
<dbReference type="InterPro" id="IPR004352">
    <property type="entry name" value="GH114_TIM-barrel"/>
</dbReference>
<dbReference type="STRING" id="1798676.A3B90_03110"/>
<evidence type="ECO:0000313" key="4">
    <source>
        <dbReference type="Proteomes" id="UP000178742"/>
    </source>
</evidence>
<dbReference type="Pfam" id="PF03537">
    <property type="entry name" value="Glyco_hydro_114"/>
    <property type="match status" value="1"/>
</dbReference>
<comment type="caution">
    <text evidence="3">The sequence shown here is derived from an EMBL/GenBank/DDBJ whole genome shotgun (WGS) entry which is preliminary data.</text>
</comment>
<dbReference type="PANTHER" id="PTHR35273">
    <property type="entry name" value="ALPHA-1,4 POLYGALACTOSAMINIDASE, PUTATIVE (AFU_ORTHOLOGUE AFUA_3G07890)-RELATED"/>
    <property type="match status" value="1"/>
</dbReference>
<evidence type="ECO:0000256" key="1">
    <source>
        <dbReference type="SAM" id="MobiDB-lite"/>
    </source>
</evidence>
<dbReference type="SUPFAM" id="SSF51445">
    <property type="entry name" value="(Trans)glycosidases"/>
    <property type="match status" value="1"/>
</dbReference>
<evidence type="ECO:0000313" key="3">
    <source>
        <dbReference type="EMBL" id="OGH67410.1"/>
    </source>
</evidence>
<sequence>MKKFLAITTSLLSLGLVFFGLHNSKAIMIDTSSVHPGEYIQIEGSPAIYFITQNRERQYFTAAWIFKCYQTDYSNVVIFPKNSNLDELAASAAQGVVPPGAGCGLAKSPSSPSVYAFDAVGTRHKIKDEATAYALYGATWAKQIHDMPDFIISLFPIGTPLDNTTPIVTNTPTPLPPVTLTPTPTSTTSTTPQIHTTLWKPSPGTTWQWQLDSVPQDNFVNAEVYDIDLFEATAADVQKLHDAGKKVICYVNVGAWENWRSDAENFSTSTLGKNYDGWEGEKWLDIRATETVYPILQKRFDDCAEKGFDGLEPDNMDGYQNETGFPITLNQQLTFNKWLAEEAHKRGLSIGLKNDQDQAKDLFSSFDFAITEDCVEGEWCEDVSVFSLNNKAVFQAEYTDTGIDFDQACSDAEDLRYSAILKHRNLDAFVQTCN</sequence>
<feature type="compositionally biased region" description="Low complexity" evidence="1">
    <location>
        <begin position="180"/>
        <end position="193"/>
    </location>
</feature>
<gene>
    <name evidence="3" type="ORF">A3B90_03110</name>
</gene>
<name>A0A1F6M743_9BACT</name>
<dbReference type="EMBL" id="MFPX01000001">
    <property type="protein sequence ID" value="OGH67410.1"/>
    <property type="molecule type" value="Genomic_DNA"/>
</dbReference>
<dbReference type="Proteomes" id="UP000178742">
    <property type="component" value="Unassembled WGS sequence"/>
</dbReference>
<accession>A0A1F6M743</accession>
<evidence type="ECO:0000259" key="2">
    <source>
        <dbReference type="Pfam" id="PF03537"/>
    </source>
</evidence>
<dbReference type="AlphaFoldDB" id="A0A1F6M743"/>
<dbReference type="Gene3D" id="3.20.20.70">
    <property type="entry name" value="Aldolase class I"/>
    <property type="match status" value="1"/>
</dbReference>
<feature type="region of interest" description="Disordered" evidence="1">
    <location>
        <begin position="170"/>
        <end position="193"/>
    </location>
</feature>
<feature type="domain" description="Glycoside-hydrolase family GH114 TIM-barrel" evidence="2">
    <location>
        <begin position="206"/>
        <end position="427"/>
    </location>
</feature>
<dbReference type="InterPro" id="IPR017853">
    <property type="entry name" value="GH"/>
</dbReference>
<proteinExistence type="predicted"/>
<protein>
    <recommendedName>
        <fullName evidence="2">Glycoside-hydrolase family GH114 TIM-barrel domain-containing protein</fullName>
    </recommendedName>
</protein>